<evidence type="ECO:0000313" key="2">
    <source>
        <dbReference type="Proteomes" id="UP000323225"/>
    </source>
</evidence>
<protein>
    <submittedName>
        <fullName evidence="1">Uncharacterized protein</fullName>
    </submittedName>
</protein>
<gene>
    <name evidence="1" type="ORF">F0M16_19125</name>
</gene>
<accession>A0A5B1C119</accession>
<comment type="caution">
    <text evidence="1">The sequence shown here is derived from an EMBL/GenBank/DDBJ whole genome shotgun (WGS) entry which is preliminary data.</text>
</comment>
<sequence>MIKVITPSTDPTVRTGIKINITDKKINDSVEGIRMFRDLPCSNLQQIAESLIRIHQYATVQMVVETKNDELIELLSTEATKQGIEENIFL</sequence>
<organism evidence="1 2">
    <name type="scientific">Vibrio cholerae</name>
    <dbReference type="NCBI Taxonomy" id="666"/>
    <lineage>
        <taxon>Bacteria</taxon>
        <taxon>Pseudomonadati</taxon>
        <taxon>Pseudomonadota</taxon>
        <taxon>Gammaproteobacteria</taxon>
        <taxon>Vibrionales</taxon>
        <taxon>Vibrionaceae</taxon>
        <taxon>Vibrio</taxon>
    </lineage>
</organism>
<evidence type="ECO:0000313" key="1">
    <source>
        <dbReference type="EMBL" id="KAA1253149.1"/>
    </source>
</evidence>
<name>A0A5B1C119_VIBCL</name>
<reference evidence="1 2" key="1">
    <citation type="submission" date="2019-09" db="EMBL/GenBank/DDBJ databases">
        <authorList>
            <person name="Kritzky A."/>
            <person name="Schelkanova E.Y."/>
            <person name="Alkhova Z.V."/>
            <person name="Smirnova N.I."/>
        </authorList>
    </citation>
    <scope>NUCLEOTIDE SEQUENCE [LARGE SCALE GENOMIC DNA]</scope>
    <source>
        <strain evidence="1 2">M1526</strain>
    </source>
</reference>
<proteinExistence type="predicted"/>
<dbReference type="Proteomes" id="UP000323225">
    <property type="component" value="Unassembled WGS sequence"/>
</dbReference>
<dbReference type="EMBL" id="VUAA01000027">
    <property type="protein sequence ID" value="KAA1253149.1"/>
    <property type="molecule type" value="Genomic_DNA"/>
</dbReference>
<dbReference type="AlphaFoldDB" id="A0A5B1C119"/>